<dbReference type="Gene3D" id="3.50.50.60">
    <property type="entry name" value="FAD/NAD(P)-binding domain"/>
    <property type="match status" value="1"/>
</dbReference>
<comment type="caution">
    <text evidence="5">The sequence shown here is derived from an EMBL/GenBank/DDBJ whole genome shotgun (WGS) entry which is preliminary data.</text>
</comment>
<gene>
    <name evidence="5" type="ORF">VMCG_04062</name>
</gene>
<dbReference type="PRINTS" id="PR00420">
    <property type="entry name" value="RNGMNOXGNASE"/>
</dbReference>
<evidence type="ECO:0000259" key="4">
    <source>
        <dbReference type="Pfam" id="PF01494"/>
    </source>
</evidence>
<evidence type="ECO:0000256" key="2">
    <source>
        <dbReference type="ARBA" id="ARBA00022827"/>
    </source>
</evidence>
<dbReference type="Pfam" id="PF21274">
    <property type="entry name" value="Rng_hyd_C"/>
    <property type="match status" value="1"/>
</dbReference>
<keyword evidence="3" id="KW-0560">Oxidoreductase</keyword>
<dbReference type="InterPro" id="IPR036188">
    <property type="entry name" value="FAD/NAD-bd_sf"/>
</dbReference>
<sequence length="592" mass="66158">MSEDIVKTDLLIVGAGPAGASLACFLSAHGLKGIMIAAAPGNADTPRAHITNAAGLECLRDIGLEEACLKAGTEGDSMEHMRWCRTMAGEEFARIYSWGNDPARLGGYDAASPCRHVDLPQTELEPILTRQAVHAGWALRFNTRLVTFTRPERDVIISEVRDDLLGKTYKIQSRFLFGCDGARSQVVRELAIPLIKKPGQGLALNVLVKADMGHLMPNRTGNLHWVFTPEKDYPPWCWASIVRMVKPWKEWMFICMPVPGADVSVDQFSPTKEECVPRIKELIGDESVDVEILDISKWWINETVAEYYSDGNVFCFGDATHRHPPFNGLGSNTCIQDAFNLAWKIAYVMSGKADAKLLDSFSVERQPVGQDVITRANQGLRDHMDWIQVMAMMDPDKEVRSKVLAEFDDPGAKGRKRRQDFQKGIEKTAIEVNGLGIEMNQKYFSGAVYLDDEGPPPAPPKEPVAELQISTYPGRRLPHAWLNKRAPEKKFSTIDLAGHGQFCLFTGHGGQGWKAAAEKVGKALGIEIKAYSIGWKQDYEDVYFDWAKRREVEEDGCVLVRPDRFVAWRCTEMITDADAKLEKVMRKVLSLE</sequence>
<keyword evidence="6" id="KW-1185">Reference proteome</keyword>
<name>A0A423WTY5_9PEZI</name>
<dbReference type="GO" id="GO:0016709">
    <property type="term" value="F:oxidoreductase activity, acting on paired donors, with incorporation or reduction of molecular oxygen, NAD(P)H as one donor, and incorporation of one atom of oxygen"/>
    <property type="evidence" value="ECO:0007669"/>
    <property type="project" value="UniProtKB-ARBA"/>
</dbReference>
<dbReference type="PANTHER" id="PTHR43004:SF8">
    <property type="entry name" value="FAD-BINDING DOMAIN-CONTAINING PROTEIN-RELATED"/>
    <property type="match status" value="1"/>
</dbReference>
<dbReference type="OrthoDB" id="2690153at2759"/>
<feature type="domain" description="FAD-binding" evidence="4">
    <location>
        <begin position="7"/>
        <end position="375"/>
    </location>
</feature>
<dbReference type="PROSITE" id="PS51257">
    <property type="entry name" value="PROKAR_LIPOPROTEIN"/>
    <property type="match status" value="1"/>
</dbReference>
<dbReference type="InterPro" id="IPR050641">
    <property type="entry name" value="RIFMO-like"/>
</dbReference>
<dbReference type="Pfam" id="PF01494">
    <property type="entry name" value="FAD_binding_3"/>
    <property type="match status" value="1"/>
</dbReference>
<evidence type="ECO:0000256" key="3">
    <source>
        <dbReference type="ARBA" id="ARBA00023002"/>
    </source>
</evidence>
<organism evidence="5 6">
    <name type="scientific">Cytospora schulzeri</name>
    <dbReference type="NCBI Taxonomy" id="448051"/>
    <lineage>
        <taxon>Eukaryota</taxon>
        <taxon>Fungi</taxon>
        <taxon>Dikarya</taxon>
        <taxon>Ascomycota</taxon>
        <taxon>Pezizomycotina</taxon>
        <taxon>Sordariomycetes</taxon>
        <taxon>Sordariomycetidae</taxon>
        <taxon>Diaporthales</taxon>
        <taxon>Cytosporaceae</taxon>
        <taxon>Cytospora</taxon>
    </lineage>
</organism>
<reference evidence="5 6" key="1">
    <citation type="submission" date="2015-09" db="EMBL/GenBank/DDBJ databases">
        <title>Host preference determinants of Valsa canker pathogens revealed by comparative genomics.</title>
        <authorList>
            <person name="Yin Z."/>
            <person name="Huang L."/>
        </authorList>
    </citation>
    <scope>NUCLEOTIDE SEQUENCE [LARGE SCALE GENOMIC DNA]</scope>
    <source>
        <strain evidence="5 6">03-1</strain>
    </source>
</reference>
<evidence type="ECO:0000256" key="1">
    <source>
        <dbReference type="ARBA" id="ARBA00022630"/>
    </source>
</evidence>
<keyword evidence="1" id="KW-0285">Flavoprotein</keyword>
<dbReference type="GO" id="GO:0071949">
    <property type="term" value="F:FAD binding"/>
    <property type="evidence" value="ECO:0007669"/>
    <property type="project" value="InterPro"/>
</dbReference>
<dbReference type="SUPFAM" id="SSF51905">
    <property type="entry name" value="FAD/NAD(P)-binding domain"/>
    <property type="match status" value="1"/>
</dbReference>
<dbReference type="Gene3D" id="3.30.9.10">
    <property type="entry name" value="D-Amino Acid Oxidase, subunit A, domain 2"/>
    <property type="match status" value="1"/>
</dbReference>
<dbReference type="STRING" id="356882.A0A423WTY5"/>
<evidence type="ECO:0000313" key="5">
    <source>
        <dbReference type="EMBL" id="ROW06990.1"/>
    </source>
</evidence>
<accession>A0A423WTY5</accession>
<keyword evidence="2" id="KW-0274">FAD</keyword>
<dbReference type="Proteomes" id="UP000283895">
    <property type="component" value="Unassembled WGS sequence"/>
</dbReference>
<dbReference type="PANTHER" id="PTHR43004">
    <property type="entry name" value="TRK SYSTEM POTASSIUM UPTAKE PROTEIN"/>
    <property type="match status" value="1"/>
</dbReference>
<dbReference type="AlphaFoldDB" id="A0A423WTY5"/>
<dbReference type="Gene3D" id="3.40.30.120">
    <property type="match status" value="1"/>
</dbReference>
<evidence type="ECO:0000313" key="6">
    <source>
        <dbReference type="Proteomes" id="UP000283895"/>
    </source>
</evidence>
<dbReference type="InterPro" id="IPR002938">
    <property type="entry name" value="FAD-bd"/>
</dbReference>
<dbReference type="EMBL" id="LKEA01000009">
    <property type="protein sequence ID" value="ROW06990.1"/>
    <property type="molecule type" value="Genomic_DNA"/>
</dbReference>
<protein>
    <recommendedName>
        <fullName evidence="4">FAD-binding domain-containing protein</fullName>
    </recommendedName>
</protein>
<proteinExistence type="predicted"/>